<evidence type="ECO:0000313" key="8">
    <source>
        <dbReference type="Ensembl" id="ENSPCEP00000025299.1"/>
    </source>
</evidence>
<dbReference type="AlphaFoldDB" id="A0A8C8STF1"/>
<keyword evidence="3" id="KW-1133">Transmembrane helix</keyword>
<comment type="subcellular location">
    <subcellularLocation>
        <location evidence="1">Membrane</location>
    </subcellularLocation>
</comment>
<accession>A0A8C8STF1</accession>
<dbReference type="Proteomes" id="UP000694393">
    <property type="component" value="Unplaced"/>
</dbReference>
<evidence type="ECO:0000256" key="3">
    <source>
        <dbReference type="ARBA" id="ARBA00022989"/>
    </source>
</evidence>
<evidence type="ECO:0000256" key="4">
    <source>
        <dbReference type="ARBA" id="ARBA00023136"/>
    </source>
</evidence>
<keyword evidence="5" id="KW-0675">Receptor</keyword>
<sequence length="136" mass="15497">MPISITKQPHQDSTAEFTCKIPGWSETTYIHWYRALAGGAPQRLLYLSYSERVPSLDPGFSSMKLSAHFQSRSICKLFVHMLEKGDSGHYYCAVWNYTQCHKPPAALHTGKPKTKPKPHTWGSWAQISYYCSSRDV</sequence>
<dbReference type="InterPro" id="IPR036179">
    <property type="entry name" value="Ig-like_dom_sf"/>
</dbReference>
<reference evidence="8" key="2">
    <citation type="submission" date="2025-09" db="UniProtKB">
        <authorList>
            <consortium name="Ensembl"/>
        </authorList>
    </citation>
    <scope>IDENTIFICATION</scope>
</reference>
<dbReference type="Pfam" id="PF07686">
    <property type="entry name" value="V-set"/>
    <property type="match status" value="1"/>
</dbReference>
<dbReference type="InterPro" id="IPR013106">
    <property type="entry name" value="Ig_V-set"/>
</dbReference>
<evidence type="ECO:0000256" key="1">
    <source>
        <dbReference type="ARBA" id="ARBA00004370"/>
    </source>
</evidence>
<organism evidence="8 9">
    <name type="scientific">Pelusios castaneus</name>
    <name type="common">West African mud turtle</name>
    <dbReference type="NCBI Taxonomy" id="367368"/>
    <lineage>
        <taxon>Eukaryota</taxon>
        <taxon>Metazoa</taxon>
        <taxon>Chordata</taxon>
        <taxon>Craniata</taxon>
        <taxon>Vertebrata</taxon>
        <taxon>Euteleostomi</taxon>
        <taxon>Archelosauria</taxon>
        <taxon>Testudinata</taxon>
        <taxon>Testudines</taxon>
        <taxon>Pleurodira</taxon>
        <taxon>Pelomedusidae</taxon>
        <taxon>Pelusios</taxon>
    </lineage>
</organism>
<dbReference type="Ensembl" id="ENSPCET00000026149.1">
    <property type="protein sequence ID" value="ENSPCEP00000025299.1"/>
    <property type="gene ID" value="ENSPCEG00000019085.1"/>
</dbReference>
<dbReference type="GO" id="GO:0016020">
    <property type="term" value="C:membrane"/>
    <property type="evidence" value="ECO:0007669"/>
    <property type="project" value="UniProtKB-SubCell"/>
</dbReference>
<dbReference type="InterPro" id="IPR051117">
    <property type="entry name" value="TRG_var/const_region"/>
</dbReference>
<evidence type="ECO:0000313" key="9">
    <source>
        <dbReference type="Proteomes" id="UP000694393"/>
    </source>
</evidence>
<dbReference type="SUPFAM" id="SSF48726">
    <property type="entry name" value="Immunoglobulin"/>
    <property type="match status" value="1"/>
</dbReference>
<proteinExistence type="predicted"/>
<name>A0A8C8STF1_9SAUR</name>
<dbReference type="PANTHER" id="PTHR19256:SF65">
    <property type="entry name" value="T CELL RECEPTOR GAMMA CONSTANT 1-RELATED"/>
    <property type="match status" value="1"/>
</dbReference>
<dbReference type="InterPro" id="IPR013783">
    <property type="entry name" value="Ig-like_fold"/>
</dbReference>
<keyword evidence="9" id="KW-1185">Reference proteome</keyword>
<evidence type="ECO:0000256" key="5">
    <source>
        <dbReference type="ARBA" id="ARBA00023170"/>
    </source>
</evidence>
<evidence type="ECO:0000256" key="2">
    <source>
        <dbReference type="ARBA" id="ARBA00022692"/>
    </source>
</evidence>
<dbReference type="PROSITE" id="PS50835">
    <property type="entry name" value="IG_LIKE"/>
    <property type="match status" value="1"/>
</dbReference>
<keyword evidence="2" id="KW-0812">Transmembrane</keyword>
<keyword evidence="6" id="KW-0393">Immunoglobulin domain</keyword>
<reference evidence="8" key="1">
    <citation type="submission" date="2025-08" db="UniProtKB">
        <authorList>
            <consortium name="Ensembl"/>
        </authorList>
    </citation>
    <scope>IDENTIFICATION</scope>
</reference>
<dbReference type="PANTHER" id="PTHR19256">
    <property type="entry name" value="T-CELL RECEPTOR GAMMA CHAIN"/>
    <property type="match status" value="1"/>
</dbReference>
<keyword evidence="4" id="KW-0472">Membrane</keyword>
<dbReference type="InterPro" id="IPR007110">
    <property type="entry name" value="Ig-like_dom"/>
</dbReference>
<protein>
    <recommendedName>
        <fullName evidence="7">Ig-like domain-containing protein</fullName>
    </recommendedName>
</protein>
<feature type="domain" description="Ig-like" evidence="7">
    <location>
        <begin position="2"/>
        <end position="94"/>
    </location>
</feature>
<evidence type="ECO:0000259" key="7">
    <source>
        <dbReference type="PROSITE" id="PS50835"/>
    </source>
</evidence>
<dbReference type="Gene3D" id="2.60.40.10">
    <property type="entry name" value="Immunoglobulins"/>
    <property type="match status" value="1"/>
</dbReference>
<evidence type="ECO:0000256" key="6">
    <source>
        <dbReference type="ARBA" id="ARBA00023319"/>
    </source>
</evidence>